<sequence>MPSVLLAALLAIQVPEPPDGGGIDWQAPAGCPDRRALADAIAGRLGRPPAAGELALAGRVERSGAAQFQLDLRLTVDGHTQTRRLTTRRCAALVDAAALLAALALDPTVAERGPPAGDVAPEVEAVPPDPGAPPELPAEATASDPAPPVVDAVVDPVPPPPDLPPASPPEPAVVVVEEPLAPAPPPRPRKRGPGALLRLSGGLEVGALPAPTAALDLAAGVLWRRARLEFHAVHLVPQTESRPPNEVRVYLLAGGARGCARLSRGRFEFPLCGGLELGGLRGEGRGPGARAATGLWAAALVSAGAAWRFHRLLGLNLAVEGRARLAAPRFDLQDEPDRVNLFASAPVSLRVLLGLELRLGDPR</sequence>
<name>A0ABY7HF65_9BACT</name>
<organism evidence="2 3">
    <name type="scientific">Nannocystis punicea</name>
    <dbReference type="NCBI Taxonomy" id="2995304"/>
    <lineage>
        <taxon>Bacteria</taxon>
        <taxon>Pseudomonadati</taxon>
        <taxon>Myxococcota</taxon>
        <taxon>Polyangia</taxon>
        <taxon>Nannocystales</taxon>
        <taxon>Nannocystaceae</taxon>
        <taxon>Nannocystis</taxon>
    </lineage>
</organism>
<feature type="compositionally biased region" description="Low complexity" evidence="1">
    <location>
        <begin position="137"/>
        <end position="155"/>
    </location>
</feature>
<feature type="compositionally biased region" description="Pro residues" evidence="1">
    <location>
        <begin position="127"/>
        <end position="136"/>
    </location>
</feature>
<gene>
    <name evidence="2" type="ORF">O0S08_17400</name>
</gene>
<feature type="compositionally biased region" description="Low complexity" evidence="1">
    <location>
        <begin position="114"/>
        <end position="126"/>
    </location>
</feature>
<evidence type="ECO:0000313" key="3">
    <source>
        <dbReference type="Proteomes" id="UP001164459"/>
    </source>
</evidence>
<dbReference type="RefSeq" id="WP_269040286.1">
    <property type="nucleotide sequence ID" value="NZ_CP114040.1"/>
</dbReference>
<proteinExistence type="predicted"/>
<protein>
    <recommendedName>
        <fullName evidence="4">DUF3575 domain-containing protein</fullName>
    </recommendedName>
</protein>
<accession>A0ABY7HF65</accession>
<evidence type="ECO:0000256" key="1">
    <source>
        <dbReference type="SAM" id="MobiDB-lite"/>
    </source>
</evidence>
<feature type="compositionally biased region" description="Pro residues" evidence="1">
    <location>
        <begin position="156"/>
        <end position="170"/>
    </location>
</feature>
<reference evidence="2" key="1">
    <citation type="submission" date="2022-11" db="EMBL/GenBank/DDBJ databases">
        <title>Minimal conservation of predation-associated metabolite biosynthetic gene clusters underscores biosynthetic potential of Myxococcota including descriptions for ten novel species: Archangium lansinium sp. nov., Myxococcus landrumus sp. nov., Nannocystis bai.</title>
        <authorList>
            <person name="Ahearne A."/>
            <person name="Stevens C."/>
            <person name="Dowd S."/>
        </authorList>
    </citation>
    <scope>NUCLEOTIDE SEQUENCE</scope>
    <source>
        <strain evidence="2">Fl3</strain>
    </source>
</reference>
<evidence type="ECO:0008006" key="4">
    <source>
        <dbReference type="Google" id="ProtNLM"/>
    </source>
</evidence>
<dbReference type="Proteomes" id="UP001164459">
    <property type="component" value="Chromosome"/>
</dbReference>
<keyword evidence="3" id="KW-1185">Reference proteome</keyword>
<dbReference type="EMBL" id="CP114040">
    <property type="protein sequence ID" value="WAS97920.1"/>
    <property type="molecule type" value="Genomic_DNA"/>
</dbReference>
<feature type="region of interest" description="Disordered" evidence="1">
    <location>
        <begin position="112"/>
        <end position="170"/>
    </location>
</feature>
<evidence type="ECO:0000313" key="2">
    <source>
        <dbReference type="EMBL" id="WAS97920.1"/>
    </source>
</evidence>